<keyword evidence="2" id="KW-0012">Acyltransferase</keyword>
<feature type="domain" description="N-acetyltransferase" evidence="3">
    <location>
        <begin position="4"/>
        <end position="156"/>
    </location>
</feature>
<dbReference type="PANTHER" id="PTHR43877:SF5">
    <property type="entry name" value="BLL8307 PROTEIN"/>
    <property type="match status" value="1"/>
</dbReference>
<dbReference type="Pfam" id="PF00583">
    <property type="entry name" value="Acetyltransf_1"/>
    <property type="match status" value="1"/>
</dbReference>
<proteinExistence type="predicted"/>
<dbReference type="InterPro" id="IPR016181">
    <property type="entry name" value="Acyl_CoA_acyltransferase"/>
</dbReference>
<dbReference type="Proteomes" id="UP000521676">
    <property type="component" value="Unassembled WGS sequence"/>
</dbReference>
<dbReference type="AlphaFoldDB" id="A0A8T7M0F4"/>
<reference evidence="5" key="2">
    <citation type="journal article" date="2024" name="Nature">
        <title>Anoxygenic phototroph of the Chloroflexota uses a type I reaction centre.</title>
        <authorList>
            <person name="Tsuji J.M."/>
            <person name="Shaw N.A."/>
            <person name="Nagashima S."/>
            <person name="Venkiteswaran J.J."/>
            <person name="Schiff S.L."/>
            <person name="Watanabe T."/>
            <person name="Fukui M."/>
            <person name="Hanada S."/>
            <person name="Tank M."/>
            <person name="Neufeld J.D."/>
        </authorList>
    </citation>
    <scope>NUCLEOTIDE SEQUENCE</scope>
    <source>
        <strain evidence="5">L227-S17</strain>
    </source>
</reference>
<evidence type="ECO:0000313" key="6">
    <source>
        <dbReference type="Proteomes" id="UP000521676"/>
    </source>
</evidence>
<dbReference type="CDD" id="cd04301">
    <property type="entry name" value="NAT_SF"/>
    <property type="match status" value="1"/>
</dbReference>
<evidence type="ECO:0000313" key="5">
    <source>
        <dbReference type="EMBL" id="WJW67261.1"/>
    </source>
</evidence>
<dbReference type="GO" id="GO:0016747">
    <property type="term" value="F:acyltransferase activity, transferring groups other than amino-acyl groups"/>
    <property type="evidence" value="ECO:0007669"/>
    <property type="project" value="InterPro"/>
</dbReference>
<dbReference type="RefSeq" id="WP_341469160.1">
    <property type="nucleotide sequence ID" value="NZ_CP128399.1"/>
</dbReference>
<sequence>MSELIIRRYRQEDQSAVWELHVQGLQQMGAYGGDGPWDDDMRHIEEHYYQNEGEFLIGEYQGKVAAMGAFRKTGEHEAEIKRMRTHPDFQGKGFAQRIYELLETKARALGYLRLHLDTGVNLIPAQKLYLKNGFVEIKRDYVHMGILAIFYEKKLG</sequence>
<organism evidence="4 6">
    <name type="scientific">Candidatus Chlorohelix allophototropha</name>
    <dbReference type="NCBI Taxonomy" id="3003348"/>
    <lineage>
        <taxon>Bacteria</taxon>
        <taxon>Bacillati</taxon>
        <taxon>Chloroflexota</taxon>
        <taxon>Chloroflexia</taxon>
        <taxon>Candidatus Chloroheliales</taxon>
        <taxon>Candidatus Chloroheliaceae</taxon>
        <taxon>Candidatus Chlorohelix</taxon>
    </lineage>
</organism>
<protein>
    <submittedName>
        <fullName evidence="4">GNAT family N-acetyltransferase</fullName>
    </submittedName>
</protein>
<dbReference type="InterPro" id="IPR050832">
    <property type="entry name" value="Bact_Acetyltransf"/>
</dbReference>
<gene>
    <name evidence="4" type="ORF">HXX08_05870</name>
    <name evidence="5" type="ORF">OZ401_000521</name>
</gene>
<reference evidence="4 6" key="1">
    <citation type="submission" date="2020-06" db="EMBL/GenBank/DDBJ databases">
        <title>Anoxygenic phototrophic Chloroflexota member uses a Type I reaction center.</title>
        <authorList>
            <person name="Tsuji J.M."/>
            <person name="Shaw N.A."/>
            <person name="Nagashima S."/>
            <person name="Venkiteswaran J."/>
            <person name="Schiff S.L."/>
            <person name="Hanada S."/>
            <person name="Tank M."/>
            <person name="Neufeld J.D."/>
        </authorList>
    </citation>
    <scope>NUCLEOTIDE SEQUENCE [LARGE SCALE GENOMIC DNA]</scope>
    <source>
        <strain evidence="4">L227-S17</strain>
    </source>
</reference>
<keyword evidence="7" id="KW-1185">Reference proteome</keyword>
<evidence type="ECO:0000259" key="3">
    <source>
        <dbReference type="PROSITE" id="PS51186"/>
    </source>
</evidence>
<dbReference type="EMBL" id="JACATZ010000001">
    <property type="protein sequence ID" value="NWJ45389.1"/>
    <property type="molecule type" value="Genomic_DNA"/>
</dbReference>
<name>A0A8T7M0F4_9CHLR</name>
<dbReference type="Gene3D" id="3.40.630.30">
    <property type="match status" value="1"/>
</dbReference>
<evidence type="ECO:0000313" key="7">
    <source>
        <dbReference type="Proteomes" id="UP001431572"/>
    </source>
</evidence>
<dbReference type="EMBL" id="CP128399">
    <property type="protein sequence ID" value="WJW67261.1"/>
    <property type="molecule type" value="Genomic_DNA"/>
</dbReference>
<dbReference type="SUPFAM" id="SSF55729">
    <property type="entry name" value="Acyl-CoA N-acyltransferases (Nat)"/>
    <property type="match status" value="1"/>
</dbReference>
<evidence type="ECO:0000313" key="4">
    <source>
        <dbReference type="EMBL" id="NWJ45389.1"/>
    </source>
</evidence>
<accession>A0A8T7M0F4</accession>
<dbReference type="Proteomes" id="UP001431572">
    <property type="component" value="Chromosome 1"/>
</dbReference>
<evidence type="ECO:0000256" key="1">
    <source>
        <dbReference type="ARBA" id="ARBA00022679"/>
    </source>
</evidence>
<dbReference type="PROSITE" id="PS51186">
    <property type="entry name" value="GNAT"/>
    <property type="match status" value="1"/>
</dbReference>
<dbReference type="InterPro" id="IPR000182">
    <property type="entry name" value="GNAT_dom"/>
</dbReference>
<evidence type="ECO:0000256" key="2">
    <source>
        <dbReference type="ARBA" id="ARBA00023315"/>
    </source>
</evidence>
<dbReference type="PANTHER" id="PTHR43877">
    <property type="entry name" value="AMINOALKYLPHOSPHONATE N-ACETYLTRANSFERASE-RELATED-RELATED"/>
    <property type="match status" value="1"/>
</dbReference>
<keyword evidence="1" id="KW-0808">Transferase</keyword>